<evidence type="ECO:0000256" key="4">
    <source>
        <dbReference type="ARBA" id="ARBA00022490"/>
    </source>
</evidence>
<sequence length="1007" mass="113528">MEDFEKAVLFSFDQSGAVSDELKAQAAAYCEQVKQAPNIIEACLEKIRISQYAEVQFWCLKTLEEVMQQRYKTLDSQKRLFIRSSLMLAFCNFNLDDASITDSAIPLSSRPVFIRNKLAQLIVILIYLEYPAEWPSAFLDMLGSLSKGPVVVDMFIRVLNALDEEVISFDFPRTEEEAAAATRIKDAMRQQCISQVVAAWYNLIVMYKGQSPQLAAQVLEMMQKYVAWIDIGLVANDSFVPLLFEFLVSSHEYPQLRGAAAECLLAIVSKRMDAPSKLALLQQLQAGKACSTIMEEQEPEFALKLTALLTGIATEVLECSKRIEVNGACEQSLALAELVTVMLDEVLPPVFYFMQNGDEDMSTTTFQFLNSYVTRMKNSKPINGKQATHLGQILAVVFTRMRYDPSYKDSIDEPDKSGLEEEERMAEYRKEIMGLFRSINRVAPEVTKTFVESTLARILQDSSAEFEDVEAAIVLLRVLGEGVTEESMKPENRGPLREMVGAFLSMSIPCHSHRLIAILYLETVTRYVKFVQYHPEYIPRVLSAFLDARGMHHPNPQVSSRASYLFMRFVKVLRIQLVPYLENILQSLEDLLSSVTLPKPLLKKDADERSYMFEAVGLLIGMEDLAVEKQATFLSALLVPLCGQVEAMLSRDEVKGDPIGPTPITMALQQIIMAISYLGKGFGEHLATNGRPVIGNMFKQTLDVVLRVIPVFPQNKVLRSKVTSFLHQMVETLGGAVLPALPTIIQQLLTDCEPKDLVEFIQLINQLINKFKVGMMDILQEIFPVIVGRVFAILPQDGFSEGPGSLTEEVRELLDLQRNYFLLIHAMTTQELSPVMLSQKSSPLLQNIIGLLLDASCNHKDVLVRKICVQVFNKLIADWCVASPEEEKLTSYFQVPGFRQFLVERFAAECCIYKVSEPSFNFRDANTVALFGEIVTAQKLLYEKCGNDLLMHLATKVLPAVHCPPNLAEQFCLHIQRSDVKELKPLYKSFIEKLRPQQQQNGHAWSR</sequence>
<evidence type="ECO:0000256" key="8">
    <source>
        <dbReference type="ARBA" id="ARBA00029784"/>
    </source>
</evidence>
<dbReference type="InterPro" id="IPR011989">
    <property type="entry name" value="ARM-like"/>
</dbReference>
<evidence type="ECO:0000256" key="5">
    <source>
        <dbReference type="ARBA" id="ARBA00022555"/>
    </source>
</evidence>
<evidence type="ECO:0000313" key="13">
    <source>
        <dbReference type="EnsemblPlants" id="Pp3c12_21910V3.5"/>
    </source>
</evidence>
<dbReference type="Gramene" id="Pp3c12_21910V3.6">
    <property type="protein sequence ID" value="Pp3c12_21910V3.6"/>
    <property type="gene ID" value="Pp3c12_21910"/>
</dbReference>
<keyword evidence="4 10" id="KW-0963">Cytoplasm</keyword>
<evidence type="ECO:0000256" key="2">
    <source>
        <dbReference type="ARBA" id="ARBA00018928"/>
    </source>
</evidence>
<reference evidence="13 14" key="2">
    <citation type="journal article" date="2018" name="Plant J.">
        <title>The Physcomitrella patens chromosome-scale assembly reveals moss genome structure and evolution.</title>
        <authorList>
            <person name="Lang D."/>
            <person name="Ullrich K.K."/>
            <person name="Murat F."/>
            <person name="Fuchs J."/>
            <person name="Jenkins J."/>
            <person name="Haas F.B."/>
            <person name="Piednoel M."/>
            <person name="Gundlach H."/>
            <person name="Van Bel M."/>
            <person name="Meyberg R."/>
            <person name="Vives C."/>
            <person name="Morata J."/>
            <person name="Symeonidi A."/>
            <person name="Hiss M."/>
            <person name="Muchero W."/>
            <person name="Kamisugi Y."/>
            <person name="Saleh O."/>
            <person name="Blanc G."/>
            <person name="Decker E.L."/>
            <person name="van Gessel N."/>
            <person name="Grimwood J."/>
            <person name="Hayes R.D."/>
            <person name="Graham S.W."/>
            <person name="Gunter L.E."/>
            <person name="McDaniel S.F."/>
            <person name="Hoernstein S.N.W."/>
            <person name="Larsson A."/>
            <person name="Li F.W."/>
            <person name="Perroud P.F."/>
            <person name="Phillips J."/>
            <person name="Ranjan P."/>
            <person name="Rokshar D.S."/>
            <person name="Rothfels C.J."/>
            <person name="Schneider L."/>
            <person name="Shu S."/>
            <person name="Stevenson D.W."/>
            <person name="Thummler F."/>
            <person name="Tillich M."/>
            <person name="Villarreal Aguilar J.C."/>
            <person name="Widiez T."/>
            <person name="Wong G.K."/>
            <person name="Wymore A."/>
            <person name="Zhang Y."/>
            <person name="Zimmer A.D."/>
            <person name="Quatrano R.S."/>
            <person name="Mayer K.F.X."/>
            <person name="Goodstein D."/>
            <person name="Casacuberta J.M."/>
            <person name="Vandepoele K."/>
            <person name="Reski R."/>
            <person name="Cuming A.C."/>
            <person name="Tuskan G.A."/>
            <person name="Maumus F."/>
            <person name="Salse J."/>
            <person name="Schmutz J."/>
            <person name="Rensing S.A."/>
        </authorList>
    </citation>
    <scope>NUCLEOTIDE SEQUENCE [LARGE SCALE GENOMIC DNA]</scope>
    <source>
        <strain evidence="13 14">cv. Gransden 2004</strain>
    </source>
</reference>
<reference evidence="13" key="3">
    <citation type="submission" date="2020-12" db="UniProtKB">
        <authorList>
            <consortium name="EnsemblPlants"/>
        </authorList>
    </citation>
    <scope>IDENTIFICATION</scope>
</reference>
<evidence type="ECO:0000313" key="14">
    <source>
        <dbReference type="Proteomes" id="UP000006727"/>
    </source>
</evidence>
<dbReference type="Pfam" id="PF08389">
    <property type="entry name" value="Xpo1"/>
    <property type="match status" value="1"/>
</dbReference>
<accession>A0A7I4ACY3</accession>
<dbReference type="GO" id="GO:0010014">
    <property type="term" value="P:meristem initiation"/>
    <property type="evidence" value="ECO:0007669"/>
    <property type="project" value="EnsemblPlants"/>
</dbReference>
<dbReference type="Proteomes" id="UP000006727">
    <property type="component" value="Chromosome 12"/>
</dbReference>
<comment type="function">
    <text evidence="10">tRNA nucleus export receptor which facilitates tRNA translocation across the nuclear pore complex.</text>
</comment>
<dbReference type="GO" id="GO:0005049">
    <property type="term" value="F:nuclear export signal receptor activity"/>
    <property type="evidence" value="ECO:0007669"/>
    <property type="project" value="EnsemblPlants"/>
</dbReference>
<gene>
    <name evidence="13" type="primary">LOC112289694</name>
</gene>
<keyword evidence="6 10" id="KW-0694">RNA-binding</keyword>
<dbReference type="InterPro" id="IPR016024">
    <property type="entry name" value="ARM-type_fold"/>
</dbReference>
<dbReference type="InterPro" id="IPR013598">
    <property type="entry name" value="Exportin-1/Importin-b-like"/>
</dbReference>
<evidence type="ECO:0000259" key="11">
    <source>
        <dbReference type="Pfam" id="PF08389"/>
    </source>
</evidence>
<evidence type="ECO:0000256" key="9">
    <source>
        <dbReference type="ARBA" id="ARBA00032199"/>
    </source>
</evidence>
<organism evidence="13 14">
    <name type="scientific">Physcomitrium patens</name>
    <name type="common">Spreading-leaved earth moss</name>
    <name type="synonym">Physcomitrella patens</name>
    <dbReference type="NCBI Taxonomy" id="3218"/>
    <lineage>
        <taxon>Eukaryota</taxon>
        <taxon>Viridiplantae</taxon>
        <taxon>Streptophyta</taxon>
        <taxon>Embryophyta</taxon>
        <taxon>Bryophyta</taxon>
        <taxon>Bryophytina</taxon>
        <taxon>Bryopsida</taxon>
        <taxon>Funariidae</taxon>
        <taxon>Funariales</taxon>
        <taxon>Funariaceae</taxon>
        <taxon>Physcomitrium</taxon>
    </lineage>
</organism>
<dbReference type="GO" id="GO:0071528">
    <property type="term" value="P:tRNA re-export from nucleus"/>
    <property type="evidence" value="ECO:0000318"/>
    <property type="project" value="GO_Central"/>
</dbReference>
<evidence type="ECO:0000256" key="6">
    <source>
        <dbReference type="ARBA" id="ARBA00022884"/>
    </source>
</evidence>
<dbReference type="GO" id="GO:0031267">
    <property type="term" value="F:small GTPase binding"/>
    <property type="evidence" value="ECO:0007669"/>
    <property type="project" value="InterPro"/>
</dbReference>
<dbReference type="InterPro" id="IPR045546">
    <property type="entry name" value="Exportin-T_C"/>
</dbReference>
<dbReference type="FunCoup" id="A0A7I4ACY3">
    <property type="interactions" value="4010"/>
</dbReference>
<dbReference type="AlphaFoldDB" id="A0A7I4ACY3"/>
<protein>
    <recommendedName>
        <fullName evidence="2 10">Exportin-T</fullName>
    </recommendedName>
    <alternativeName>
        <fullName evidence="8 10">Exportin(tRNA)</fullName>
    </alternativeName>
    <alternativeName>
        <fullName evidence="9 10">tRNA exportin</fullName>
    </alternativeName>
</protein>
<dbReference type="InterPro" id="IPR040017">
    <property type="entry name" value="XPOT"/>
</dbReference>
<evidence type="ECO:0000256" key="1">
    <source>
        <dbReference type="ARBA" id="ARBA00004496"/>
    </source>
</evidence>
<feature type="domain" description="Exportin-T C-terminal" evidence="12">
    <location>
        <begin position="340"/>
        <end position="993"/>
    </location>
</feature>
<dbReference type="GO" id="GO:0000049">
    <property type="term" value="F:tRNA binding"/>
    <property type="evidence" value="ECO:0000318"/>
    <property type="project" value="GO_Central"/>
</dbReference>
<dbReference type="GeneID" id="112289694"/>
<dbReference type="GO" id="GO:0005643">
    <property type="term" value="C:nuclear pore"/>
    <property type="evidence" value="ECO:0000318"/>
    <property type="project" value="GO_Central"/>
</dbReference>
<dbReference type="KEGG" id="ppp:112289694"/>
<dbReference type="PANTHER" id="PTHR15952">
    <property type="entry name" value="EXPORTIN-T/LOS1"/>
    <property type="match status" value="1"/>
</dbReference>
<keyword evidence="14" id="KW-1185">Reference proteome</keyword>
<dbReference type="Gene3D" id="1.25.10.10">
    <property type="entry name" value="Leucine-rich Repeat Variant"/>
    <property type="match status" value="1"/>
</dbReference>
<dbReference type="EnsemblPlants" id="Pp3c12_21910V3.6">
    <property type="protein sequence ID" value="Pp3c12_21910V3.6"/>
    <property type="gene ID" value="Pp3c12_21910"/>
</dbReference>
<proteinExistence type="inferred from homology"/>
<evidence type="ECO:0000256" key="7">
    <source>
        <dbReference type="ARBA" id="ARBA00023242"/>
    </source>
</evidence>
<comment type="similarity">
    <text evidence="10">Belongs to the exportin family.</text>
</comment>
<dbReference type="EMBL" id="ABEU02000012">
    <property type="status" value="NOT_ANNOTATED_CDS"/>
    <property type="molecule type" value="Genomic_DNA"/>
</dbReference>
<keyword evidence="5 10" id="KW-0820">tRNA-binding</keyword>
<evidence type="ECO:0000256" key="3">
    <source>
        <dbReference type="ARBA" id="ARBA00022448"/>
    </source>
</evidence>
<dbReference type="EnsemblPlants" id="Pp3c12_21910V3.4">
    <property type="protein sequence ID" value="Pp3c12_21910V3.4"/>
    <property type="gene ID" value="Pp3c12_21910"/>
</dbReference>
<keyword evidence="7 10" id="KW-0539">Nucleus</keyword>
<dbReference type="GO" id="GO:0005737">
    <property type="term" value="C:cytoplasm"/>
    <property type="evidence" value="ECO:0000318"/>
    <property type="project" value="GO_Central"/>
</dbReference>
<dbReference type="OrthoDB" id="26399at2759"/>
<evidence type="ECO:0000256" key="10">
    <source>
        <dbReference type="RuleBase" id="RU366037"/>
    </source>
</evidence>
<reference evidence="13 14" key="1">
    <citation type="journal article" date="2008" name="Science">
        <title>The Physcomitrella genome reveals evolutionary insights into the conquest of land by plants.</title>
        <authorList>
            <person name="Rensing S."/>
            <person name="Lang D."/>
            <person name="Zimmer A."/>
            <person name="Terry A."/>
            <person name="Salamov A."/>
            <person name="Shapiro H."/>
            <person name="Nishiyama T."/>
            <person name="Perroud P.-F."/>
            <person name="Lindquist E."/>
            <person name="Kamisugi Y."/>
            <person name="Tanahashi T."/>
            <person name="Sakakibara K."/>
            <person name="Fujita T."/>
            <person name="Oishi K."/>
            <person name="Shin-I T."/>
            <person name="Kuroki Y."/>
            <person name="Toyoda A."/>
            <person name="Suzuki Y."/>
            <person name="Hashimoto A."/>
            <person name="Yamaguchi K."/>
            <person name="Sugano A."/>
            <person name="Kohara Y."/>
            <person name="Fujiyama A."/>
            <person name="Anterola A."/>
            <person name="Aoki S."/>
            <person name="Ashton N."/>
            <person name="Barbazuk W.B."/>
            <person name="Barker E."/>
            <person name="Bennetzen J."/>
            <person name="Bezanilla M."/>
            <person name="Blankenship R."/>
            <person name="Cho S.H."/>
            <person name="Dutcher S."/>
            <person name="Estelle M."/>
            <person name="Fawcett J.A."/>
            <person name="Gundlach H."/>
            <person name="Hanada K."/>
            <person name="Heyl A."/>
            <person name="Hicks K.A."/>
            <person name="Hugh J."/>
            <person name="Lohr M."/>
            <person name="Mayer K."/>
            <person name="Melkozernov A."/>
            <person name="Murata T."/>
            <person name="Nelson D."/>
            <person name="Pils B."/>
            <person name="Prigge M."/>
            <person name="Reiss B."/>
            <person name="Renner T."/>
            <person name="Rombauts S."/>
            <person name="Rushton P."/>
            <person name="Sanderfoot A."/>
            <person name="Schween G."/>
            <person name="Shiu S.-H."/>
            <person name="Stueber K."/>
            <person name="Theodoulou F.L."/>
            <person name="Tu H."/>
            <person name="Van de Peer Y."/>
            <person name="Verrier P.J."/>
            <person name="Waters E."/>
            <person name="Wood A."/>
            <person name="Yang L."/>
            <person name="Cove D."/>
            <person name="Cuming A."/>
            <person name="Hasebe M."/>
            <person name="Lucas S."/>
            <person name="Mishler D.B."/>
            <person name="Reski R."/>
            <person name="Grigoriev I."/>
            <person name="Quatrano R.S."/>
            <person name="Boore J.L."/>
        </authorList>
    </citation>
    <scope>NUCLEOTIDE SEQUENCE [LARGE SCALE GENOMIC DNA]</scope>
    <source>
        <strain evidence="13 14">cv. Gransden 2004</strain>
    </source>
</reference>
<keyword evidence="3 10" id="KW-0813">Transport</keyword>
<dbReference type="GO" id="GO:0016363">
    <property type="term" value="C:nuclear matrix"/>
    <property type="evidence" value="ECO:0000318"/>
    <property type="project" value="GO_Central"/>
</dbReference>
<evidence type="ECO:0000259" key="12">
    <source>
        <dbReference type="Pfam" id="PF19282"/>
    </source>
</evidence>
<dbReference type="SUPFAM" id="SSF48371">
    <property type="entry name" value="ARM repeat"/>
    <property type="match status" value="1"/>
</dbReference>
<dbReference type="RefSeq" id="XP_024390920.1">
    <property type="nucleotide sequence ID" value="XM_024535152.2"/>
</dbReference>
<dbReference type="Gramene" id="Pp3c12_21910V3.5">
    <property type="protein sequence ID" value="Pp3c12_21910V3.5"/>
    <property type="gene ID" value="Pp3c12_21910"/>
</dbReference>
<dbReference type="PANTHER" id="PTHR15952:SF11">
    <property type="entry name" value="EXPORTIN-T"/>
    <property type="match status" value="1"/>
</dbReference>
<dbReference type="EnsemblPlants" id="Pp3c12_21910V3.5">
    <property type="protein sequence ID" value="Pp3c12_21910V3.5"/>
    <property type="gene ID" value="Pp3c12_21910"/>
</dbReference>
<comment type="subcellular location">
    <subcellularLocation>
        <location evidence="1 10">Cytoplasm</location>
    </subcellularLocation>
    <subcellularLocation>
        <location evidence="10">Nucleus</location>
    </subcellularLocation>
    <text evidence="10">Shuttles between the nucleus and the cytoplasm.</text>
</comment>
<name>A0A7I4ACY3_PHYPA</name>
<dbReference type="Gramene" id="Pp3c12_21910V3.4">
    <property type="protein sequence ID" value="Pp3c12_21910V3.4"/>
    <property type="gene ID" value="Pp3c12_21910"/>
</dbReference>
<feature type="domain" description="Exportin-1/Importin-beta-like" evidence="11">
    <location>
        <begin position="112"/>
        <end position="264"/>
    </location>
</feature>
<dbReference type="Pfam" id="PF19282">
    <property type="entry name" value="Exportin-T"/>
    <property type="match status" value="1"/>
</dbReference>